<organism evidence="1 2">
    <name type="scientific">Atlanticothrix silvestris CENA357</name>
    <dbReference type="NCBI Taxonomy" id="1725252"/>
    <lineage>
        <taxon>Bacteria</taxon>
        <taxon>Bacillati</taxon>
        <taxon>Cyanobacteriota</taxon>
        <taxon>Cyanophyceae</taxon>
        <taxon>Nostocales</taxon>
        <taxon>Nodulariaceae</taxon>
        <taxon>Atlanticothrix</taxon>
        <taxon>Atlanticothrix silvestris</taxon>
    </lineage>
</organism>
<name>A0A8J7L520_9CYAN</name>
<evidence type="ECO:0000313" key="2">
    <source>
        <dbReference type="Proteomes" id="UP000599391"/>
    </source>
</evidence>
<feature type="non-terminal residue" evidence="1">
    <location>
        <position position="1"/>
    </location>
</feature>
<comment type="caution">
    <text evidence="1">The sequence shown here is derived from an EMBL/GenBank/DDBJ whole genome shotgun (WGS) entry which is preliminary data.</text>
</comment>
<gene>
    <name evidence="1" type="ORF">I8751_17840</name>
</gene>
<accession>A0A8J7L520</accession>
<keyword evidence="2" id="KW-1185">Reference proteome</keyword>
<proteinExistence type="predicted"/>
<sequence>LKAVEGVEASYKVVHDTVRYQMKAKLKVPRAVGIKHQPEAEEEFKKNCHDT</sequence>
<dbReference type="AlphaFoldDB" id="A0A8J7L520"/>
<protein>
    <submittedName>
        <fullName evidence="1">IS630 family transposase</fullName>
    </submittedName>
</protein>
<reference evidence="1 2" key="1">
    <citation type="journal article" date="2021" name="Int. J. Syst. Evol. Microbiol.">
        <title>Amazonocrinis nigriterrae gen. nov., sp. nov., Atlanticothrix silvestris gen. nov., sp. nov. and Dendronalium phyllosphericum gen. nov., sp. nov., nostocacean cyanobacteria from Brazilian environments.</title>
        <authorList>
            <person name="Alvarenga D.O."/>
            <person name="Andreote A.P.D."/>
            <person name="Branco L.H.Z."/>
            <person name="Delbaje E."/>
            <person name="Cruz R.B."/>
            <person name="Varani A.M."/>
            <person name="Fiore M.F."/>
        </authorList>
    </citation>
    <scope>NUCLEOTIDE SEQUENCE [LARGE SCALE GENOMIC DNA]</scope>
    <source>
        <strain evidence="1 2">CENA357</strain>
    </source>
</reference>
<evidence type="ECO:0000313" key="1">
    <source>
        <dbReference type="EMBL" id="MBH8554192.1"/>
    </source>
</evidence>
<dbReference type="Proteomes" id="UP000599391">
    <property type="component" value="Unassembled WGS sequence"/>
</dbReference>
<dbReference type="EMBL" id="JAECZB010000064">
    <property type="protein sequence ID" value="MBH8554192.1"/>
    <property type="molecule type" value="Genomic_DNA"/>
</dbReference>